<feature type="transmembrane region" description="Helical" evidence="1">
    <location>
        <begin position="28"/>
        <end position="48"/>
    </location>
</feature>
<sequence>MIYIILSICCSVTVAVLLKLAKRYQISIIQAVTINYFAALSLCFLFFKPDVKLITSTAPWPIYIALAILLPSVFLFLAASVKNLGIVKTDIAQRLSLFIPILAAYFIFKEDFNNLKIVGLAIGFAAIFLTFLRKSGQEEGSKGSLLYPIMVFVGFGVIDVLFKQIALYKELPYTTSLFAVFCLAFIVSLLIVISMVAAGKIKIQLVNVVCGFILGFFNFGNILFYMKAHKALAENPSTVFAAMNLGVIIIGTLIGVIAFKEKLSKLNYAGITLAIAAIIFITLSQNAVR</sequence>
<dbReference type="SUPFAM" id="SSF103481">
    <property type="entry name" value="Multidrug resistance efflux transporter EmrE"/>
    <property type="match status" value="2"/>
</dbReference>
<dbReference type="GO" id="GO:0016020">
    <property type="term" value="C:membrane"/>
    <property type="evidence" value="ECO:0007669"/>
    <property type="project" value="InterPro"/>
</dbReference>
<accession>A0A0T5VNQ8</accession>
<dbReference type="InterPro" id="IPR037185">
    <property type="entry name" value="EmrE-like"/>
</dbReference>
<reference evidence="3 4" key="1">
    <citation type="submission" date="2015-11" db="EMBL/GenBank/DDBJ databases">
        <title>Sequence of Pedobacter ginsenosidimutans.</title>
        <authorList>
            <person name="Carson E."/>
            <person name="Keyser V."/>
            <person name="Newman J."/>
            <person name="Miller J."/>
        </authorList>
    </citation>
    <scope>NUCLEOTIDE SEQUENCE [LARGE SCALE GENOMIC DNA]</scope>
    <source>
        <strain evidence="3 4">KACC 14530</strain>
    </source>
</reference>
<evidence type="ECO:0000259" key="2">
    <source>
        <dbReference type="Pfam" id="PF00892"/>
    </source>
</evidence>
<feature type="transmembrane region" description="Helical" evidence="1">
    <location>
        <begin position="91"/>
        <end position="108"/>
    </location>
</feature>
<keyword evidence="1" id="KW-0812">Transmembrane</keyword>
<keyword evidence="1" id="KW-0472">Membrane</keyword>
<feature type="transmembrane region" description="Helical" evidence="1">
    <location>
        <begin position="144"/>
        <end position="165"/>
    </location>
</feature>
<proteinExistence type="predicted"/>
<feature type="transmembrane region" description="Helical" evidence="1">
    <location>
        <begin position="60"/>
        <end position="79"/>
    </location>
</feature>
<name>A0A0T5VNQ8_9SPHI</name>
<dbReference type="EMBL" id="LMZQ01000010">
    <property type="protein sequence ID" value="KRT15305.1"/>
    <property type="molecule type" value="Genomic_DNA"/>
</dbReference>
<keyword evidence="4" id="KW-1185">Reference proteome</keyword>
<dbReference type="Gene3D" id="1.10.3730.20">
    <property type="match status" value="1"/>
</dbReference>
<feature type="transmembrane region" description="Helical" evidence="1">
    <location>
        <begin position="238"/>
        <end position="259"/>
    </location>
</feature>
<dbReference type="InterPro" id="IPR000620">
    <property type="entry name" value="EamA_dom"/>
</dbReference>
<evidence type="ECO:0000256" key="1">
    <source>
        <dbReference type="SAM" id="Phobius"/>
    </source>
</evidence>
<dbReference type="RefSeq" id="WP_057933075.1">
    <property type="nucleotide sequence ID" value="NZ_LMZQ01000010.1"/>
</dbReference>
<evidence type="ECO:0000313" key="3">
    <source>
        <dbReference type="EMBL" id="KRT15305.1"/>
    </source>
</evidence>
<feature type="transmembrane region" description="Helical" evidence="1">
    <location>
        <begin position="266"/>
        <end position="283"/>
    </location>
</feature>
<organism evidence="3 4">
    <name type="scientific">Pedobacter ginsenosidimutans</name>
    <dbReference type="NCBI Taxonomy" id="687842"/>
    <lineage>
        <taxon>Bacteria</taxon>
        <taxon>Pseudomonadati</taxon>
        <taxon>Bacteroidota</taxon>
        <taxon>Sphingobacteriia</taxon>
        <taxon>Sphingobacteriales</taxon>
        <taxon>Sphingobacteriaceae</taxon>
        <taxon>Pedobacter</taxon>
    </lineage>
</organism>
<dbReference type="STRING" id="687842.ASU31_14830"/>
<dbReference type="OrthoDB" id="1524053at2"/>
<dbReference type="AlphaFoldDB" id="A0A0T5VNQ8"/>
<feature type="transmembrane region" description="Helical" evidence="1">
    <location>
        <begin position="177"/>
        <end position="198"/>
    </location>
</feature>
<protein>
    <submittedName>
        <fullName evidence="3">Transporter</fullName>
    </submittedName>
</protein>
<dbReference type="Proteomes" id="UP000051950">
    <property type="component" value="Unassembled WGS sequence"/>
</dbReference>
<comment type="caution">
    <text evidence="3">The sequence shown here is derived from an EMBL/GenBank/DDBJ whole genome shotgun (WGS) entry which is preliminary data.</text>
</comment>
<feature type="domain" description="EamA" evidence="2">
    <location>
        <begin position="2"/>
        <end position="131"/>
    </location>
</feature>
<feature type="transmembrane region" description="Helical" evidence="1">
    <location>
        <begin position="205"/>
        <end position="226"/>
    </location>
</feature>
<feature type="transmembrane region" description="Helical" evidence="1">
    <location>
        <begin position="114"/>
        <end position="132"/>
    </location>
</feature>
<dbReference type="Pfam" id="PF00892">
    <property type="entry name" value="EamA"/>
    <property type="match status" value="1"/>
</dbReference>
<evidence type="ECO:0000313" key="4">
    <source>
        <dbReference type="Proteomes" id="UP000051950"/>
    </source>
</evidence>
<gene>
    <name evidence="3" type="ORF">ASU31_14830</name>
</gene>
<keyword evidence="1" id="KW-1133">Transmembrane helix</keyword>